<dbReference type="Pfam" id="PF00170">
    <property type="entry name" value="bZIP_1"/>
    <property type="match status" value="1"/>
</dbReference>
<dbReference type="InterPro" id="IPR050946">
    <property type="entry name" value="AP-1_TF_bZIP"/>
</dbReference>
<dbReference type="InterPro" id="IPR046347">
    <property type="entry name" value="bZIP_sf"/>
</dbReference>
<evidence type="ECO:0000313" key="8">
    <source>
        <dbReference type="Proteomes" id="UP001367676"/>
    </source>
</evidence>
<keyword evidence="2" id="KW-0805">Transcription regulation</keyword>
<keyword evidence="8" id="KW-1185">Reference proteome</keyword>
<dbReference type="PANTHER" id="PTHR11462:SF35">
    <property type="entry name" value="TRANSCRIPTION FACTOR JRA"/>
    <property type="match status" value="1"/>
</dbReference>
<keyword evidence="3" id="KW-0238">DNA-binding</keyword>
<dbReference type="PANTHER" id="PTHR11462">
    <property type="entry name" value="JUN TRANSCRIPTION FACTOR-RELATED"/>
    <property type="match status" value="1"/>
</dbReference>
<evidence type="ECO:0000256" key="2">
    <source>
        <dbReference type="ARBA" id="ARBA00023015"/>
    </source>
</evidence>
<dbReference type="SUPFAM" id="SSF57959">
    <property type="entry name" value="Leucine zipper domain"/>
    <property type="match status" value="1"/>
</dbReference>
<feature type="coiled-coil region" evidence="5">
    <location>
        <begin position="169"/>
        <end position="230"/>
    </location>
</feature>
<keyword evidence="5" id="KW-0175">Coiled coil</keyword>
<feature type="domain" description="BZIP" evidence="6">
    <location>
        <begin position="171"/>
        <end position="234"/>
    </location>
</feature>
<dbReference type="GO" id="GO:0000978">
    <property type="term" value="F:RNA polymerase II cis-regulatory region sequence-specific DNA binding"/>
    <property type="evidence" value="ECO:0007669"/>
    <property type="project" value="TreeGrafter"/>
</dbReference>
<protein>
    <recommendedName>
        <fullName evidence="6">BZIP domain-containing protein</fullName>
    </recommendedName>
</protein>
<dbReference type="PRINTS" id="PR00043">
    <property type="entry name" value="LEUZIPPRJUN"/>
</dbReference>
<dbReference type="InterPro" id="IPR004827">
    <property type="entry name" value="bZIP"/>
</dbReference>
<dbReference type="EMBL" id="JBBCAQ010000018">
    <property type="protein sequence ID" value="KAK7595571.1"/>
    <property type="molecule type" value="Genomic_DNA"/>
</dbReference>
<dbReference type="GO" id="GO:0000981">
    <property type="term" value="F:DNA-binding transcription factor activity, RNA polymerase II-specific"/>
    <property type="evidence" value="ECO:0007669"/>
    <property type="project" value="TreeGrafter"/>
</dbReference>
<reference evidence="7 8" key="1">
    <citation type="submission" date="2024-03" db="EMBL/GenBank/DDBJ databases">
        <title>Adaptation during the transition from Ophiocordyceps entomopathogen to insect associate is accompanied by gene loss and intensified selection.</title>
        <authorList>
            <person name="Ward C.M."/>
            <person name="Onetto C.A."/>
            <person name="Borneman A.R."/>
        </authorList>
    </citation>
    <scope>NUCLEOTIDE SEQUENCE [LARGE SCALE GENOMIC DNA]</scope>
    <source>
        <strain evidence="7">AWRI1</strain>
        <tissue evidence="7">Single Adult Female</tissue>
    </source>
</reference>
<dbReference type="PROSITE" id="PS00036">
    <property type="entry name" value="BZIP_BASIC"/>
    <property type="match status" value="1"/>
</dbReference>
<evidence type="ECO:0000256" key="3">
    <source>
        <dbReference type="ARBA" id="ARBA00023125"/>
    </source>
</evidence>
<dbReference type="GO" id="GO:0005634">
    <property type="term" value="C:nucleus"/>
    <property type="evidence" value="ECO:0007669"/>
    <property type="project" value="UniProtKB-ARBA"/>
</dbReference>
<proteinExistence type="inferred from homology"/>
<dbReference type="InterPro" id="IPR002112">
    <property type="entry name" value="Leuzip_Jun"/>
</dbReference>
<evidence type="ECO:0000259" key="6">
    <source>
        <dbReference type="PROSITE" id="PS50217"/>
    </source>
</evidence>
<comment type="similarity">
    <text evidence="1">Belongs to the bZIP family. Jun subfamily.</text>
</comment>
<dbReference type="GO" id="GO:0042127">
    <property type="term" value="P:regulation of cell population proliferation"/>
    <property type="evidence" value="ECO:0007669"/>
    <property type="project" value="TreeGrafter"/>
</dbReference>
<dbReference type="GO" id="GO:0005667">
    <property type="term" value="C:transcription regulator complex"/>
    <property type="evidence" value="ECO:0007669"/>
    <property type="project" value="TreeGrafter"/>
</dbReference>
<name>A0AAN9TNF5_9HEMI</name>
<organism evidence="7 8">
    <name type="scientific">Parthenolecanium corni</name>
    <dbReference type="NCBI Taxonomy" id="536013"/>
    <lineage>
        <taxon>Eukaryota</taxon>
        <taxon>Metazoa</taxon>
        <taxon>Ecdysozoa</taxon>
        <taxon>Arthropoda</taxon>
        <taxon>Hexapoda</taxon>
        <taxon>Insecta</taxon>
        <taxon>Pterygota</taxon>
        <taxon>Neoptera</taxon>
        <taxon>Paraneoptera</taxon>
        <taxon>Hemiptera</taxon>
        <taxon>Sternorrhyncha</taxon>
        <taxon>Coccoidea</taxon>
        <taxon>Coccidae</taxon>
        <taxon>Parthenolecanium</taxon>
    </lineage>
</organism>
<dbReference type="CDD" id="cd14696">
    <property type="entry name" value="bZIP_Jun"/>
    <property type="match status" value="1"/>
</dbReference>
<evidence type="ECO:0000256" key="1">
    <source>
        <dbReference type="ARBA" id="ARBA00006882"/>
    </source>
</evidence>
<keyword evidence="4" id="KW-0804">Transcription</keyword>
<dbReference type="AlphaFoldDB" id="A0AAN9TNF5"/>
<dbReference type="SMART" id="SM00338">
    <property type="entry name" value="BRLZ"/>
    <property type="match status" value="1"/>
</dbReference>
<evidence type="ECO:0000256" key="5">
    <source>
        <dbReference type="SAM" id="Coils"/>
    </source>
</evidence>
<dbReference type="Gene3D" id="1.20.5.170">
    <property type="match status" value="1"/>
</dbReference>
<evidence type="ECO:0000256" key="4">
    <source>
        <dbReference type="ARBA" id="ARBA00023163"/>
    </source>
</evidence>
<dbReference type="GO" id="GO:0051726">
    <property type="term" value="P:regulation of cell cycle"/>
    <property type="evidence" value="ECO:0007669"/>
    <property type="project" value="TreeGrafter"/>
</dbReference>
<gene>
    <name evidence="7" type="ORF">V9T40_013396</name>
</gene>
<dbReference type="Proteomes" id="UP001367676">
    <property type="component" value="Unassembled WGS sequence"/>
</dbReference>
<comment type="caution">
    <text evidence="7">The sequence shown here is derived from an EMBL/GenBank/DDBJ whole genome shotgun (WGS) entry which is preliminary data.</text>
</comment>
<dbReference type="PROSITE" id="PS50217">
    <property type="entry name" value="BZIP"/>
    <property type="match status" value="1"/>
</dbReference>
<accession>A0AAN9TNF5</accession>
<sequence>MVHSIARSINSTVCDYNLPIKMNDIRKQNLTLDLHKGNSRIKKNSFETPLLSTPDLQNFALNQSEVEKMLTDPSMDFQTPTPTTVRSLLAFNKSEPDLYAEDNMPSVYESSHTIMNGLAKNSLVEYDYDDQYPESLAFNMESMGMKIKDEPQMVPNVSPPVSPVNMDSQERLKADRKKARNRLAAAKCRKKKLERIALLETRVKELKDENNELGQKQATLKKEVTSLKERIVRHYQSGCSIMPQSVPVQMF</sequence>
<evidence type="ECO:0000313" key="7">
    <source>
        <dbReference type="EMBL" id="KAK7595571.1"/>
    </source>
</evidence>